<comment type="caution">
    <text evidence="2">The sequence shown here is derived from an EMBL/GenBank/DDBJ whole genome shotgun (WGS) entry which is preliminary data.</text>
</comment>
<dbReference type="SUPFAM" id="SSF53335">
    <property type="entry name" value="S-adenosyl-L-methionine-dependent methyltransferases"/>
    <property type="match status" value="1"/>
</dbReference>
<accession>A0A0W0ST67</accession>
<keyword evidence="1" id="KW-0620">Polyamine biosynthesis</keyword>
<evidence type="ECO:0000313" key="3">
    <source>
        <dbReference type="Proteomes" id="UP000054742"/>
    </source>
</evidence>
<proteinExistence type="predicted"/>
<dbReference type="STRING" id="29422.Lbru_0528"/>
<dbReference type="EMBL" id="LNXV01000004">
    <property type="protein sequence ID" value="KTC86587.1"/>
    <property type="molecule type" value="Genomic_DNA"/>
</dbReference>
<gene>
    <name evidence="2" type="ORF">Lbru_0528</name>
</gene>
<evidence type="ECO:0000256" key="1">
    <source>
        <dbReference type="ARBA" id="ARBA00023115"/>
    </source>
</evidence>
<keyword evidence="3" id="KW-1185">Reference proteome</keyword>
<dbReference type="PANTHER" id="PTHR43317">
    <property type="entry name" value="THERMOSPERMINE SYNTHASE ACAULIS5"/>
    <property type="match status" value="1"/>
</dbReference>
<reference evidence="2 3" key="1">
    <citation type="submission" date="2015-11" db="EMBL/GenBank/DDBJ databases">
        <title>Genomic analysis of 38 Legionella species identifies large and diverse effector repertoires.</title>
        <authorList>
            <person name="Burstein D."/>
            <person name="Amaro F."/>
            <person name="Zusman T."/>
            <person name="Lifshitz Z."/>
            <person name="Cohen O."/>
            <person name="Gilbert J.A."/>
            <person name="Pupko T."/>
            <person name="Shuman H.A."/>
            <person name="Segal G."/>
        </authorList>
    </citation>
    <scope>NUCLEOTIDE SEQUENCE [LARGE SCALE GENOMIC DNA]</scope>
    <source>
        <strain evidence="2 3">ATCC 43878</strain>
    </source>
</reference>
<evidence type="ECO:0000313" key="2">
    <source>
        <dbReference type="EMBL" id="KTC86587.1"/>
    </source>
</evidence>
<dbReference type="Gene3D" id="3.40.50.150">
    <property type="entry name" value="Vaccinia Virus protein VP39"/>
    <property type="match status" value="1"/>
</dbReference>
<dbReference type="InterPro" id="IPR029063">
    <property type="entry name" value="SAM-dependent_MTases_sf"/>
</dbReference>
<dbReference type="PATRIC" id="fig|29422.6.peg.556"/>
<dbReference type="AlphaFoldDB" id="A0A0W0ST67"/>
<name>A0A0W0ST67_9GAMM</name>
<dbReference type="Pfam" id="PF01564">
    <property type="entry name" value="Spermine_synth"/>
    <property type="match status" value="1"/>
</dbReference>
<dbReference type="PANTHER" id="PTHR43317:SF1">
    <property type="entry name" value="THERMOSPERMINE SYNTHASE ACAULIS5"/>
    <property type="match status" value="1"/>
</dbReference>
<dbReference type="NCBIfam" id="NF037959">
    <property type="entry name" value="MFS_SpdSyn"/>
    <property type="match status" value="1"/>
</dbReference>
<sequence length="244" mass="28540">MWKTFYGRCIYKSSKGVQVFQNFLFRWLKFNSHALQTLLNRYYPYRPGLYYISLLTLFVRMNPTSCCMFGLGGAGAAHALYPYRKNLKLTVVEYDSDIIDIAQRFFMTNRLTNMEIIHQDAQIFAKQTDRCFQHLLVDLFTDEIFPAHCNTEEFFNHCKRILLPEGILAVNLANRNEQWPIFQLIKKSFANATIAVPVKKSANIIIFATKNESVNTLIDLLKQHKSLKRLFWDTEWGCIAEIKD</sequence>
<dbReference type="Proteomes" id="UP000054742">
    <property type="component" value="Unassembled WGS sequence"/>
</dbReference>
<dbReference type="GO" id="GO:0006596">
    <property type="term" value="P:polyamine biosynthetic process"/>
    <property type="evidence" value="ECO:0007669"/>
    <property type="project" value="UniProtKB-KW"/>
</dbReference>
<organism evidence="2 3">
    <name type="scientific">Legionella brunensis</name>
    <dbReference type="NCBI Taxonomy" id="29422"/>
    <lineage>
        <taxon>Bacteria</taxon>
        <taxon>Pseudomonadati</taxon>
        <taxon>Pseudomonadota</taxon>
        <taxon>Gammaproteobacteria</taxon>
        <taxon>Legionellales</taxon>
        <taxon>Legionellaceae</taxon>
        <taxon>Legionella</taxon>
    </lineage>
</organism>
<protein>
    <submittedName>
        <fullName evidence="2">Spermidine synthase</fullName>
    </submittedName>
</protein>
<dbReference type="OrthoDB" id="5647652at2"/>
<dbReference type="RefSeq" id="WP_058440627.1">
    <property type="nucleotide sequence ID" value="NZ_CAAAHU010000007.1"/>
</dbReference>